<dbReference type="Pfam" id="PF00108">
    <property type="entry name" value="Thiolase_N"/>
    <property type="match status" value="1"/>
</dbReference>
<evidence type="ECO:0000259" key="1">
    <source>
        <dbReference type="Pfam" id="PF00108"/>
    </source>
</evidence>
<gene>
    <name evidence="3" type="ORF">PS691_03762</name>
</gene>
<dbReference type="SUPFAM" id="SSF53901">
    <property type="entry name" value="Thiolase-like"/>
    <property type="match status" value="1"/>
</dbReference>
<dbReference type="CDD" id="cd00829">
    <property type="entry name" value="SCP-x_thiolase"/>
    <property type="match status" value="1"/>
</dbReference>
<dbReference type="OrthoDB" id="7053663at2"/>
<protein>
    <submittedName>
        <fullName evidence="3">Uncharacterized protein</fullName>
    </submittedName>
</protein>
<dbReference type="PANTHER" id="PTHR42870">
    <property type="entry name" value="ACETYL-COA C-ACETYLTRANSFERASE"/>
    <property type="match status" value="1"/>
</dbReference>
<evidence type="ECO:0000259" key="2">
    <source>
        <dbReference type="Pfam" id="PF22691"/>
    </source>
</evidence>
<dbReference type="InterPro" id="IPR016039">
    <property type="entry name" value="Thiolase-like"/>
</dbReference>
<dbReference type="AlphaFoldDB" id="A0A5E7DDH6"/>
<dbReference type="PIRSF" id="PIRSF000429">
    <property type="entry name" value="Ac-CoA_Ac_transf"/>
    <property type="match status" value="1"/>
</dbReference>
<name>A0A5E7DDH6_PSEFL</name>
<dbReference type="InterPro" id="IPR002155">
    <property type="entry name" value="Thiolase"/>
</dbReference>
<dbReference type="GO" id="GO:0003988">
    <property type="term" value="F:acetyl-CoA C-acyltransferase activity"/>
    <property type="evidence" value="ECO:0007669"/>
    <property type="project" value="UniProtKB-ARBA"/>
</dbReference>
<accession>A0A5E7DDH6</accession>
<evidence type="ECO:0000313" key="4">
    <source>
        <dbReference type="Proteomes" id="UP000337909"/>
    </source>
</evidence>
<proteinExistence type="predicted"/>
<feature type="domain" description="Thiolase N-terminal" evidence="1">
    <location>
        <begin position="6"/>
        <end position="114"/>
    </location>
</feature>
<evidence type="ECO:0000313" key="3">
    <source>
        <dbReference type="EMBL" id="VVO15487.1"/>
    </source>
</evidence>
<organism evidence="3 4">
    <name type="scientific">Pseudomonas fluorescens</name>
    <dbReference type="NCBI Taxonomy" id="294"/>
    <lineage>
        <taxon>Bacteria</taxon>
        <taxon>Pseudomonadati</taxon>
        <taxon>Pseudomonadota</taxon>
        <taxon>Gammaproteobacteria</taxon>
        <taxon>Pseudomonadales</taxon>
        <taxon>Pseudomonadaceae</taxon>
        <taxon>Pseudomonas</taxon>
    </lineage>
</organism>
<dbReference type="Proteomes" id="UP000337909">
    <property type="component" value="Unassembled WGS sequence"/>
</dbReference>
<dbReference type="InterPro" id="IPR020616">
    <property type="entry name" value="Thiolase_N"/>
</dbReference>
<dbReference type="PANTHER" id="PTHR42870:SF1">
    <property type="entry name" value="NON-SPECIFIC LIPID-TRANSFER PROTEIN-LIKE 2"/>
    <property type="match status" value="1"/>
</dbReference>
<dbReference type="EMBL" id="CABVHQ010000039">
    <property type="protein sequence ID" value="VVO15487.1"/>
    <property type="molecule type" value="Genomic_DNA"/>
</dbReference>
<dbReference type="InterPro" id="IPR055140">
    <property type="entry name" value="Thiolase_C_2"/>
</dbReference>
<dbReference type="Gene3D" id="3.40.47.10">
    <property type="match status" value="1"/>
</dbReference>
<feature type="domain" description="Thiolase C-terminal" evidence="2">
    <location>
        <begin position="245"/>
        <end position="383"/>
    </location>
</feature>
<reference evidence="3 4" key="1">
    <citation type="submission" date="2019-09" db="EMBL/GenBank/DDBJ databases">
        <authorList>
            <person name="Chandra G."/>
            <person name="Truman W A."/>
        </authorList>
    </citation>
    <scope>NUCLEOTIDE SEQUENCE [LARGE SCALE GENOMIC DNA]</scope>
    <source>
        <strain evidence="3">PS691</strain>
    </source>
</reference>
<dbReference type="Pfam" id="PF22691">
    <property type="entry name" value="Thiolase_C_1"/>
    <property type="match status" value="1"/>
</dbReference>
<sequence length="386" mass="40750">MSERVLIAGVGMAPFVPLSARDSVAALAGRAIRSALDDARIDFDLVDQVFASCVQGEAGSAEQVLAQIGLTGIPVFTTSDGCASPSAAFQLARNSVLSGEAECALALGFECMPASISNRAFFGLDECPDAEWDSLARDNDPLAFLARRQHPAALFAAQTSWLLTRMAIDESSFERVINQARAQARLNPYAVLQRCSDRDGWLAPYLCPPARGAAAVLLCTPAFLARYGARGGVAVLASVRGSDTTSEQSGCVLDVLGRAATRRVAQQAYEMAGVGAEDIEVVELHDQSVGDFMVYSAALGFCQEDRIDSFVRHTCRSWGGQVAVCPSGGLLGRGHAPGATGLAQICELVWQLRGEAQARQVSGARTALQHSAALGRSVSVTILQRT</sequence>
<dbReference type="RefSeq" id="WP_150643634.1">
    <property type="nucleotide sequence ID" value="NZ_CABVHQ010000039.1"/>
</dbReference>